<name>A0A2P2JS61_RHIMU</name>
<dbReference type="EMBL" id="GGEC01015830">
    <property type="protein sequence ID" value="MBW96313.1"/>
    <property type="molecule type" value="Transcribed_RNA"/>
</dbReference>
<dbReference type="SUPFAM" id="SSF48371">
    <property type="entry name" value="ARM repeat"/>
    <property type="match status" value="1"/>
</dbReference>
<dbReference type="InterPro" id="IPR033337">
    <property type="entry name" value="TORTIFOLIA1/SINE1-2"/>
</dbReference>
<dbReference type="GO" id="GO:0005874">
    <property type="term" value="C:microtubule"/>
    <property type="evidence" value="ECO:0007669"/>
    <property type="project" value="InterPro"/>
</dbReference>
<dbReference type="PANTHER" id="PTHR31355">
    <property type="entry name" value="MICROTUBULE-ASSOCIATED PROTEIN TORTIFOLIA1"/>
    <property type="match status" value="1"/>
</dbReference>
<feature type="compositionally biased region" description="Basic and acidic residues" evidence="1">
    <location>
        <begin position="295"/>
        <end position="304"/>
    </location>
</feature>
<organism evidence="3">
    <name type="scientific">Rhizophora mucronata</name>
    <name type="common">Asiatic mangrove</name>
    <dbReference type="NCBI Taxonomy" id="61149"/>
    <lineage>
        <taxon>Eukaryota</taxon>
        <taxon>Viridiplantae</taxon>
        <taxon>Streptophyta</taxon>
        <taxon>Embryophyta</taxon>
        <taxon>Tracheophyta</taxon>
        <taxon>Spermatophyta</taxon>
        <taxon>Magnoliopsida</taxon>
        <taxon>eudicotyledons</taxon>
        <taxon>Gunneridae</taxon>
        <taxon>Pentapetalae</taxon>
        <taxon>rosids</taxon>
        <taxon>fabids</taxon>
        <taxon>Malpighiales</taxon>
        <taxon>Rhizophoraceae</taxon>
        <taxon>Rhizophora</taxon>
    </lineage>
</organism>
<dbReference type="FunFam" id="1.25.10.10:FF:000549">
    <property type="entry name" value="ARM repeat superfamily protein"/>
    <property type="match status" value="1"/>
</dbReference>
<dbReference type="InterPro" id="IPR057600">
    <property type="entry name" value="TORTIFOLIA1/SINE1-2_N"/>
</dbReference>
<feature type="domain" description="TORTIFOLIA1/SINE1-2 N-terminal" evidence="2">
    <location>
        <begin position="4"/>
        <end position="277"/>
    </location>
</feature>
<dbReference type="Gene3D" id="1.25.10.10">
    <property type="entry name" value="Leucine-rich Repeat Variant"/>
    <property type="match status" value="1"/>
</dbReference>
<sequence>MAQNFKLTVLTLITKLSDRDTFAAAAAELDSIASALDNKTLPTFLSCILSTDSADKTLVRKRCLHLLSTLSLIHTNVLSPFLPKILTYLGRRLRDSDSSIRAQCISAVSSLASSVTKTPFSNAFLKPLSESVFTEHEPNAQIGSALCLAAAIDATPDPDPGRLGKALLPRLERLLKSEAYRAKSAVLVVMASVIGVGGVSGYSGMGGLVKCFVGFLSSEDWAARKAAAEALGKLAVAERDAMAEFKNGSLKVFENRRFDKVKAVREVMNQMIEAWKQVPDFSEDVSPPPRSMASSREDASDGRHPSGCKNSCAVVLPRKKSTLASKSILPDCSSATAARKRGVLKSVEKKANPATFGKIDSKKTLDWKVEPSCNSVLRSDDRGLRERSENAPERRLMKPDVKRSLFSKSSDSKMLKLGGPKSGSRVVPSHEENVEFSVILKDGIENHDSNHKESEDLSLIRSQLVQIERQQSNLLDLLQNFIGSSQNGMRSLETRVHGLELALDEISYDLAVSSGRMTNTGSHRLSCCLLPGANFFSSKFRRKTDGHFSALRFSSSSGTSSLAALRQRADKNGSTNAETFNFENSRLRLQGRRGFVVNPLAEICGNSRGILEVAQH</sequence>
<proteinExistence type="predicted"/>
<dbReference type="Pfam" id="PF24714">
    <property type="entry name" value="TOR1L1_N"/>
    <property type="match status" value="1"/>
</dbReference>
<reference evidence="3" key="1">
    <citation type="submission" date="2018-02" db="EMBL/GenBank/DDBJ databases">
        <title>Rhizophora mucronata_Transcriptome.</title>
        <authorList>
            <person name="Meera S.P."/>
            <person name="Sreeshan A."/>
            <person name="Augustine A."/>
        </authorList>
    </citation>
    <scope>NUCLEOTIDE SEQUENCE</scope>
    <source>
        <tissue evidence="3">Leaf</tissue>
    </source>
</reference>
<dbReference type="GO" id="GO:0008017">
    <property type="term" value="F:microtubule binding"/>
    <property type="evidence" value="ECO:0007669"/>
    <property type="project" value="InterPro"/>
</dbReference>
<dbReference type="InterPro" id="IPR016024">
    <property type="entry name" value="ARM-type_fold"/>
</dbReference>
<dbReference type="InterPro" id="IPR011989">
    <property type="entry name" value="ARM-like"/>
</dbReference>
<evidence type="ECO:0000313" key="3">
    <source>
        <dbReference type="EMBL" id="MBW96313.1"/>
    </source>
</evidence>
<evidence type="ECO:0000259" key="2">
    <source>
        <dbReference type="Pfam" id="PF24714"/>
    </source>
</evidence>
<dbReference type="PANTHER" id="PTHR31355:SF8">
    <property type="entry name" value="TORTIFOLIA1-LIKE PROTEIN 3"/>
    <property type="match status" value="1"/>
</dbReference>
<evidence type="ECO:0000256" key="1">
    <source>
        <dbReference type="SAM" id="MobiDB-lite"/>
    </source>
</evidence>
<accession>A0A2P2JS61</accession>
<dbReference type="AlphaFoldDB" id="A0A2P2JS61"/>
<feature type="region of interest" description="Disordered" evidence="1">
    <location>
        <begin position="279"/>
        <end position="308"/>
    </location>
</feature>
<protein>
    <recommendedName>
        <fullName evidence="2">TORTIFOLIA1/SINE1-2 N-terminal domain-containing protein</fullName>
    </recommendedName>
</protein>